<dbReference type="OrthoDB" id="1288932at2759"/>
<keyword evidence="9" id="KW-0739">Sodium transport</keyword>
<keyword evidence="8 11" id="KW-0472">Membrane</keyword>
<feature type="transmembrane region" description="Helical" evidence="11">
    <location>
        <begin position="258"/>
        <end position="281"/>
    </location>
</feature>
<feature type="transmembrane region" description="Helical" evidence="11">
    <location>
        <begin position="514"/>
        <end position="534"/>
    </location>
</feature>
<feature type="transmembrane region" description="Helical" evidence="11">
    <location>
        <begin position="461"/>
        <end position="479"/>
    </location>
</feature>
<feature type="region of interest" description="Disordered" evidence="10">
    <location>
        <begin position="129"/>
        <end position="201"/>
    </location>
</feature>
<evidence type="ECO:0000256" key="2">
    <source>
        <dbReference type="ARBA" id="ARBA00022448"/>
    </source>
</evidence>
<keyword evidence="14" id="KW-1185">Reference proteome</keyword>
<dbReference type="InterPro" id="IPR006153">
    <property type="entry name" value="Cation/H_exchanger_TM"/>
</dbReference>
<gene>
    <name evidence="13" type="primary">gerT</name>
    <name evidence="13" type="ORF">SPIL2461_LOCUS22998</name>
</gene>
<evidence type="ECO:0000256" key="6">
    <source>
        <dbReference type="ARBA" id="ARBA00023053"/>
    </source>
</evidence>
<dbReference type="AlphaFoldDB" id="A0A812YDU7"/>
<evidence type="ECO:0000256" key="1">
    <source>
        <dbReference type="ARBA" id="ARBA00004141"/>
    </source>
</evidence>
<feature type="compositionally biased region" description="Basic and acidic residues" evidence="10">
    <location>
        <begin position="593"/>
        <end position="603"/>
    </location>
</feature>
<feature type="transmembrane region" description="Helical" evidence="11">
    <location>
        <begin position="399"/>
        <end position="418"/>
    </location>
</feature>
<organism evidence="13 14">
    <name type="scientific">Symbiodinium pilosum</name>
    <name type="common">Dinoflagellate</name>
    <dbReference type="NCBI Taxonomy" id="2952"/>
    <lineage>
        <taxon>Eukaryota</taxon>
        <taxon>Sar</taxon>
        <taxon>Alveolata</taxon>
        <taxon>Dinophyceae</taxon>
        <taxon>Suessiales</taxon>
        <taxon>Symbiodiniaceae</taxon>
        <taxon>Symbiodinium</taxon>
    </lineage>
</organism>
<feature type="region of interest" description="Disordered" evidence="10">
    <location>
        <begin position="579"/>
        <end position="621"/>
    </location>
</feature>
<dbReference type="Gene3D" id="1.20.1530.20">
    <property type="match status" value="1"/>
</dbReference>
<keyword evidence="3" id="KW-0050">Antiport</keyword>
<dbReference type="GO" id="GO:0015297">
    <property type="term" value="F:antiporter activity"/>
    <property type="evidence" value="ECO:0007669"/>
    <property type="project" value="UniProtKB-KW"/>
</dbReference>
<feature type="transmembrane region" description="Helical" evidence="11">
    <location>
        <begin position="325"/>
        <end position="345"/>
    </location>
</feature>
<keyword evidence="6" id="KW-0915">Sodium</keyword>
<feature type="transmembrane region" description="Helical" evidence="11">
    <location>
        <begin position="546"/>
        <end position="566"/>
    </location>
</feature>
<feature type="domain" description="Cation/H+ exchanger transmembrane" evidence="12">
    <location>
        <begin position="230"/>
        <end position="567"/>
    </location>
</feature>
<dbReference type="EMBL" id="CAJNIZ010047815">
    <property type="protein sequence ID" value="CAE7776521.1"/>
    <property type="molecule type" value="Genomic_DNA"/>
</dbReference>
<comment type="caution">
    <text evidence="13">The sequence shown here is derived from an EMBL/GenBank/DDBJ whole genome shotgun (WGS) entry which is preliminary data.</text>
</comment>
<dbReference type="InterPro" id="IPR038770">
    <property type="entry name" value="Na+/solute_symporter_sf"/>
</dbReference>
<dbReference type="GO" id="GO:0006814">
    <property type="term" value="P:sodium ion transport"/>
    <property type="evidence" value="ECO:0007669"/>
    <property type="project" value="UniProtKB-KW"/>
</dbReference>
<evidence type="ECO:0000256" key="8">
    <source>
        <dbReference type="ARBA" id="ARBA00023136"/>
    </source>
</evidence>
<feature type="compositionally biased region" description="Basic and acidic residues" evidence="10">
    <location>
        <begin position="155"/>
        <end position="192"/>
    </location>
</feature>
<evidence type="ECO:0000313" key="14">
    <source>
        <dbReference type="Proteomes" id="UP000649617"/>
    </source>
</evidence>
<evidence type="ECO:0000256" key="10">
    <source>
        <dbReference type="SAM" id="MobiDB-lite"/>
    </source>
</evidence>
<feature type="transmembrane region" description="Helical" evidence="11">
    <location>
        <begin position="293"/>
        <end position="313"/>
    </location>
</feature>
<dbReference type="PANTHER" id="PTHR43562:SF3">
    <property type="entry name" value="SODIUM ION_PROTON EXCHANGER (EUROFUNG)"/>
    <property type="match status" value="1"/>
</dbReference>
<protein>
    <submittedName>
        <fullName evidence="13">GerT protein</fullName>
    </submittedName>
</protein>
<name>A0A812YDU7_SYMPI</name>
<feature type="compositionally biased region" description="Basic and acidic residues" evidence="10">
    <location>
        <begin position="131"/>
        <end position="140"/>
    </location>
</feature>
<keyword evidence="2" id="KW-0813">Transport</keyword>
<comment type="subcellular location">
    <subcellularLocation>
        <location evidence="1">Membrane</location>
        <topology evidence="1">Multi-pass membrane protein</topology>
    </subcellularLocation>
</comment>
<sequence length="621" mass="66474">MGGASSYIAMLSIAGFLGAAWTASKVSRLLGISSIVLEITVGVALGPRGFGLVDPVYTVCETKRVDDCTAPADLDDRISKGLSLGPSLGRIVGMGVCNPADYSHGDHGHSSHGSGLFNMTVDYVGGAQPMEESHADDHSGGHSNGDHGSTASAGHDNHADTHSESHADTSHSESHSSDSHDSHDSHDGHASDGHASQHRRLSGGHYHSYSECLVKECEHEVSNNCGSFPDFFTLIGHAGVGLMIFESGMHFDFEKAKIVGLPACCVAVLGTVLPLIVGSLLTVMFGRPFMPDGISAGTALAPTSVGIALRLLGEAGVLQENFGQAIITAAFVDDILSLVLFNVLFSLGGEFDMFKTVIAPIIGVAFMLFAMYLAVNFWPKFLPKYILARVPQKSAEAKISAQDEALFFFMFALLFVYATITHFLGTHLWGCFIAGMSFACLNPPHHAHHVWVKQTKRVTSWMIRIFFAGTVAFTIPLQQLMSIDAFWKGSIMGIFACIGTKVICAPFMGKARWVIGWAMVGRAEFAYLIAQMALSAGMLDAGTFSIVIWALLYATIFAPFIFRLLLNRYVASEGLGEGAAGTGFSDSDSDIWGEEKENNKKEEDDLEDGGLLTLAALASRD</sequence>
<dbReference type="PANTHER" id="PTHR43562">
    <property type="entry name" value="NAPA-TYPE SODIUM/HYDROGEN ANTIPORTER"/>
    <property type="match status" value="1"/>
</dbReference>
<evidence type="ECO:0000256" key="5">
    <source>
        <dbReference type="ARBA" id="ARBA00022989"/>
    </source>
</evidence>
<dbReference type="GO" id="GO:1902600">
    <property type="term" value="P:proton transmembrane transport"/>
    <property type="evidence" value="ECO:0007669"/>
    <property type="project" value="InterPro"/>
</dbReference>
<reference evidence="13" key="1">
    <citation type="submission" date="2021-02" db="EMBL/GenBank/DDBJ databases">
        <authorList>
            <person name="Dougan E. K."/>
            <person name="Rhodes N."/>
            <person name="Thang M."/>
            <person name="Chan C."/>
        </authorList>
    </citation>
    <scope>NUCLEOTIDE SEQUENCE</scope>
</reference>
<evidence type="ECO:0000256" key="3">
    <source>
        <dbReference type="ARBA" id="ARBA00022449"/>
    </source>
</evidence>
<dbReference type="Proteomes" id="UP000649617">
    <property type="component" value="Unassembled WGS sequence"/>
</dbReference>
<dbReference type="Pfam" id="PF00999">
    <property type="entry name" value="Na_H_Exchanger"/>
    <property type="match status" value="1"/>
</dbReference>
<keyword evidence="5 11" id="KW-1133">Transmembrane helix</keyword>
<evidence type="ECO:0000256" key="11">
    <source>
        <dbReference type="SAM" id="Phobius"/>
    </source>
</evidence>
<feature type="transmembrane region" description="Helical" evidence="11">
    <location>
        <begin position="357"/>
        <end position="378"/>
    </location>
</feature>
<evidence type="ECO:0000256" key="4">
    <source>
        <dbReference type="ARBA" id="ARBA00022692"/>
    </source>
</evidence>
<proteinExistence type="predicted"/>
<evidence type="ECO:0000256" key="9">
    <source>
        <dbReference type="ARBA" id="ARBA00023201"/>
    </source>
</evidence>
<accession>A0A812YDU7</accession>
<feature type="transmembrane region" description="Helical" evidence="11">
    <location>
        <begin position="485"/>
        <end position="507"/>
    </location>
</feature>
<keyword evidence="4 11" id="KW-0812">Transmembrane</keyword>
<evidence type="ECO:0000313" key="13">
    <source>
        <dbReference type="EMBL" id="CAE7776521.1"/>
    </source>
</evidence>
<evidence type="ECO:0000256" key="7">
    <source>
        <dbReference type="ARBA" id="ARBA00023065"/>
    </source>
</evidence>
<keyword evidence="7" id="KW-0406">Ion transport</keyword>
<dbReference type="GO" id="GO:0016020">
    <property type="term" value="C:membrane"/>
    <property type="evidence" value="ECO:0007669"/>
    <property type="project" value="UniProtKB-SubCell"/>
</dbReference>
<evidence type="ECO:0000259" key="12">
    <source>
        <dbReference type="Pfam" id="PF00999"/>
    </source>
</evidence>